<dbReference type="NCBIfam" id="NF004127">
    <property type="entry name" value="PRK05617.1"/>
    <property type="match status" value="1"/>
</dbReference>
<dbReference type="Proteomes" id="UP000273252">
    <property type="component" value="Unassembled WGS sequence"/>
</dbReference>
<dbReference type="PANTHER" id="PTHR43176">
    <property type="entry name" value="3-HYDROXYISOBUTYRYL-COA HYDROLASE-RELATED"/>
    <property type="match status" value="1"/>
</dbReference>
<dbReference type="GO" id="GO:0016853">
    <property type="term" value="F:isomerase activity"/>
    <property type="evidence" value="ECO:0007669"/>
    <property type="project" value="UniProtKB-KW"/>
</dbReference>
<dbReference type="GO" id="GO:0005829">
    <property type="term" value="C:cytosol"/>
    <property type="evidence" value="ECO:0007669"/>
    <property type="project" value="TreeGrafter"/>
</dbReference>
<dbReference type="CDD" id="cd06558">
    <property type="entry name" value="crotonase-like"/>
    <property type="match status" value="1"/>
</dbReference>
<keyword evidence="6" id="KW-1185">Reference proteome</keyword>
<keyword evidence="3" id="KW-0378">Hydrolase</keyword>
<evidence type="ECO:0000259" key="4">
    <source>
        <dbReference type="Pfam" id="PF16113"/>
    </source>
</evidence>
<proteinExistence type="predicted"/>
<dbReference type="Gene3D" id="3.90.226.10">
    <property type="entry name" value="2-enoyl-CoA Hydratase, Chain A, domain 1"/>
    <property type="match status" value="1"/>
</dbReference>
<dbReference type="RefSeq" id="WP_120029165.1">
    <property type="nucleotide sequence ID" value="NZ_QVMU01000001.1"/>
</dbReference>
<dbReference type="InterPro" id="IPR032259">
    <property type="entry name" value="HIBYL-CoA-H"/>
</dbReference>
<accession>A0A3A6QVT5</accession>
<comment type="catalytic activity">
    <reaction evidence="1">
        <text>3-hydroxy-2-methylpropanoyl-CoA + H2O = 3-hydroxy-2-methylpropanoate + CoA + H(+)</text>
        <dbReference type="Rhea" id="RHEA:20888"/>
        <dbReference type="ChEBI" id="CHEBI:11805"/>
        <dbReference type="ChEBI" id="CHEBI:15377"/>
        <dbReference type="ChEBI" id="CHEBI:15378"/>
        <dbReference type="ChEBI" id="CHEBI:57287"/>
        <dbReference type="ChEBI" id="CHEBI:57340"/>
        <dbReference type="EC" id="3.1.2.4"/>
    </reaction>
</comment>
<sequence>MDQVTFQQLGCSDNKHQIGIATLDNTSSLNALTFNMLSQLMDKLLEWQDDESIVCVFLQGAGEKAFCAGGDVRTMYHVMNERDPQESRAFFTDFFTTEYQCDYLIHTYQKPIIGWGDRIVMGGGLGLFAGTSHRVVTPHSRLAMPEIHIGLYPDVGGTYFLNQLPPGIGLFLGLTATPVNASDALDLTLSDYLLLREHRSTVLEQLQVSDWNNDVDSCDIVSDLLETLSYEAVSQRPDSQLLPYLSQIQSACHGEDLTSICRNIQEIKGDEAWLEQAKKSLTGGSPISAYICYRQITQCHDFSLADCFRVELSLSVRCALLGEFQEGVRSRLIDKDNQPEWMFGSVSSVDESIIDTLFTSLWTRDNHPLAGLSNNVRHLSRK</sequence>
<evidence type="ECO:0000256" key="1">
    <source>
        <dbReference type="ARBA" id="ARBA00001709"/>
    </source>
</evidence>
<organism evidence="5 6">
    <name type="scientific">Vibrio sinensis</name>
    <dbReference type="NCBI Taxonomy" id="2302434"/>
    <lineage>
        <taxon>Bacteria</taxon>
        <taxon>Pseudomonadati</taxon>
        <taxon>Pseudomonadota</taxon>
        <taxon>Gammaproteobacteria</taxon>
        <taxon>Vibrionales</taxon>
        <taxon>Vibrionaceae</taxon>
        <taxon>Vibrio</taxon>
    </lineage>
</organism>
<dbReference type="Pfam" id="PF16113">
    <property type="entry name" value="ECH_2"/>
    <property type="match status" value="1"/>
</dbReference>
<evidence type="ECO:0000313" key="6">
    <source>
        <dbReference type="Proteomes" id="UP000273252"/>
    </source>
</evidence>
<feature type="domain" description="Enoyl-CoA hydratase/isomerase" evidence="4">
    <location>
        <begin position="18"/>
        <end position="358"/>
    </location>
</feature>
<reference evidence="5 6" key="1">
    <citation type="submission" date="2018-08" db="EMBL/GenBank/DDBJ databases">
        <title>Vibrio isolated from the Eastern China Marginal Seas.</title>
        <authorList>
            <person name="Li Y."/>
        </authorList>
    </citation>
    <scope>NUCLEOTIDE SEQUENCE [LARGE SCALE GENOMIC DNA]</scope>
    <source>
        <strain evidence="5 6">BEI233</strain>
    </source>
</reference>
<dbReference type="EC" id="3.1.2.4" evidence="2"/>
<evidence type="ECO:0000256" key="3">
    <source>
        <dbReference type="ARBA" id="ARBA00022801"/>
    </source>
</evidence>
<keyword evidence="5" id="KW-0413">Isomerase</keyword>
<dbReference type="AlphaFoldDB" id="A0A3A6QVT5"/>
<dbReference type="OrthoDB" id="9790967at2"/>
<dbReference type="InterPro" id="IPR029045">
    <property type="entry name" value="ClpP/crotonase-like_dom_sf"/>
</dbReference>
<dbReference type="InterPro" id="IPR045004">
    <property type="entry name" value="ECH_dom"/>
</dbReference>
<protein>
    <recommendedName>
        <fullName evidence="2">3-hydroxyisobutyryl-CoA hydrolase</fullName>
        <ecNumber evidence="2">3.1.2.4</ecNumber>
    </recommendedName>
</protein>
<dbReference type="PANTHER" id="PTHR43176:SF3">
    <property type="entry name" value="3-HYDROXYISOBUTYRYL-COA HYDROLASE, MITOCHONDRIAL"/>
    <property type="match status" value="1"/>
</dbReference>
<name>A0A3A6QVT5_9VIBR</name>
<gene>
    <name evidence="5" type="ORF">DZ860_01635</name>
</gene>
<dbReference type="GO" id="GO:0006574">
    <property type="term" value="P:L-valine catabolic process"/>
    <property type="evidence" value="ECO:0007669"/>
    <property type="project" value="TreeGrafter"/>
</dbReference>
<comment type="caution">
    <text evidence="5">The sequence shown here is derived from an EMBL/GenBank/DDBJ whole genome shotgun (WGS) entry which is preliminary data.</text>
</comment>
<dbReference type="GO" id="GO:0003860">
    <property type="term" value="F:3-hydroxyisobutyryl-CoA hydrolase activity"/>
    <property type="evidence" value="ECO:0007669"/>
    <property type="project" value="UniProtKB-EC"/>
</dbReference>
<evidence type="ECO:0000256" key="2">
    <source>
        <dbReference type="ARBA" id="ARBA00011915"/>
    </source>
</evidence>
<dbReference type="SUPFAM" id="SSF52096">
    <property type="entry name" value="ClpP/crotonase"/>
    <property type="match status" value="1"/>
</dbReference>
<evidence type="ECO:0000313" key="5">
    <source>
        <dbReference type="EMBL" id="RJX75408.1"/>
    </source>
</evidence>
<dbReference type="EMBL" id="QVMU01000001">
    <property type="protein sequence ID" value="RJX75408.1"/>
    <property type="molecule type" value="Genomic_DNA"/>
</dbReference>